<protein>
    <submittedName>
        <fullName evidence="2">Uncharacterized protein</fullName>
    </submittedName>
</protein>
<evidence type="ECO:0000313" key="2">
    <source>
        <dbReference type="EMBL" id="KUF92408.1"/>
    </source>
</evidence>
<reference evidence="2 3" key="1">
    <citation type="submission" date="2015-11" db="EMBL/GenBank/DDBJ databases">
        <title>Genomes and virulence difference between two physiological races of Phytophthora nicotianae.</title>
        <authorList>
            <person name="Liu H."/>
            <person name="Ma X."/>
            <person name="Yu H."/>
            <person name="Fang D."/>
            <person name="Li Y."/>
            <person name="Wang X."/>
            <person name="Wang W."/>
            <person name="Dong Y."/>
            <person name="Xiao B."/>
        </authorList>
    </citation>
    <scope>NUCLEOTIDE SEQUENCE [LARGE SCALE GENOMIC DNA]</scope>
    <source>
        <strain evidence="3">race 1</strain>
    </source>
</reference>
<feature type="region of interest" description="Disordered" evidence="1">
    <location>
        <begin position="319"/>
        <end position="339"/>
    </location>
</feature>
<gene>
    <name evidence="2" type="ORF">AM588_10003639</name>
</gene>
<proteinExistence type="predicted"/>
<dbReference type="PANTHER" id="PTHR33324:SF2">
    <property type="entry name" value="MYB_SANT-LIKE DNA-BINDING DOMAIN-CONTAINING PROTEIN"/>
    <property type="match status" value="1"/>
</dbReference>
<dbReference type="AlphaFoldDB" id="A0A0W8D891"/>
<dbReference type="Proteomes" id="UP000054636">
    <property type="component" value="Unassembled WGS sequence"/>
</dbReference>
<organism evidence="2 3">
    <name type="scientific">Phytophthora nicotianae</name>
    <name type="common">Potato buckeye rot agent</name>
    <name type="synonym">Phytophthora parasitica</name>
    <dbReference type="NCBI Taxonomy" id="4792"/>
    <lineage>
        <taxon>Eukaryota</taxon>
        <taxon>Sar</taxon>
        <taxon>Stramenopiles</taxon>
        <taxon>Oomycota</taxon>
        <taxon>Peronosporomycetes</taxon>
        <taxon>Peronosporales</taxon>
        <taxon>Peronosporaceae</taxon>
        <taxon>Phytophthora</taxon>
    </lineage>
</organism>
<comment type="caution">
    <text evidence="2">The sequence shown here is derived from an EMBL/GenBank/DDBJ whole genome shotgun (WGS) entry which is preliminary data.</text>
</comment>
<dbReference type="PANTHER" id="PTHR33324">
    <property type="entry name" value="EXPRESSED PROTEIN"/>
    <property type="match status" value="1"/>
</dbReference>
<feature type="region of interest" description="Disordered" evidence="1">
    <location>
        <begin position="1"/>
        <end position="42"/>
    </location>
</feature>
<feature type="compositionally biased region" description="Basic residues" evidence="1">
    <location>
        <begin position="1"/>
        <end position="11"/>
    </location>
</feature>
<name>A0A0W8D891_PHYNI</name>
<evidence type="ECO:0000313" key="3">
    <source>
        <dbReference type="Proteomes" id="UP000054636"/>
    </source>
</evidence>
<evidence type="ECO:0000256" key="1">
    <source>
        <dbReference type="SAM" id="MobiDB-lite"/>
    </source>
</evidence>
<sequence>MAKGKPRRRARAQTPVHISKNADAETKSTTKSTTTASTTASDGSNVHLTLADYKILVDWLEVKQNFEALQVVSGKTTVGGPPKITKRAACAAMAAYLFAEAANKRVTKKLKPEQMQGRWRTYMSKYREANDMSKKQTGMGLEPEEISAGMTIADKLNDHCPEYSRLEALYGEKPNIRPTKTAELGVSVQLLAAQSDGSICFSTSTKDAEVSGDLELGTSLPEHFQQQGEAAVESRQPIGDIDNGRERHEDPEGAGQSYRRENGKLYTAIPSTESGANYGEFDFLNSPIADTSDCSDKEDNIPSASVFSEVVEAVNLNQATSNNSKPKITDKPTPSAHDSRISLTMEYARNGDKKLDFLQQKLKLDQQIFQADHEDKRKQREIETEHRRLELELRERAIKVQESGQRHEFFLALVKEGKSPADIEILLALYDRGVAPSG</sequence>
<feature type="compositionally biased region" description="Low complexity" evidence="1">
    <location>
        <begin position="29"/>
        <end position="41"/>
    </location>
</feature>
<accession>A0A0W8D891</accession>
<feature type="compositionally biased region" description="Basic and acidic residues" evidence="1">
    <location>
        <begin position="242"/>
        <end position="251"/>
    </location>
</feature>
<feature type="region of interest" description="Disordered" evidence="1">
    <location>
        <begin position="224"/>
        <end position="258"/>
    </location>
</feature>
<dbReference type="EMBL" id="LNFP01000474">
    <property type="protein sequence ID" value="KUF92408.1"/>
    <property type="molecule type" value="Genomic_DNA"/>
</dbReference>